<accession>A0ABN1XVD3</accession>
<evidence type="ECO:0000313" key="1">
    <source>
        <dbReference type="EMBL" id="GAA1391185.1"/>
    </source>
</evidence>
<sequence>MLFEGLRAVVRDSPHGMLVTAGCRLGPAVCAGRRPGLMLLVQGCVPDRSRATSPVVAVGPVRSTLDVRVVTGWLQGGGAPDPMALPARLRCAISPAPAGGR</sequence>
<reference evidence="1 2" key="1">
    <citation type="journal article" date="2019" name="Int. J. Syst. Evol. Microbiol.">
        <title>The Global Catalogue of Microorganisms (GCM) 10K type strain sequencing project: providing services to taxonomists for standard genome sequencing and annotation.</title>
        <authorList>
            <consortium name="The Broad Institute Genomics Platform"/>
            <consortium name="The Broad Institute Genome Sequencing Center for Infectious Disease"/>
            <person name="Wu L."/>
            <person name="Ma J."/>
        </authorList>
    </citation>
    <scope>NUCLEOTIDE SEQUENCE [LARGE SCALE GENOMIC DNA]</scope>
    <source>
        <strain evidence="1 2">JCM 11896</strain>
    </source>
</reference>
<dbReference type="Proteomes" id="UP001501414">
    <property type="component" value="Unassembled WGS sequence"/>
</dbReference>
<dbReference type="PROSITE" id="PS51257">
    <property type="entry name" value="PROKAR_LIPOPROTEIN"/>
    <property type="match status" value="1"/>
</dbReference>
<dbReference type="EMBL" id="BAAAJK010000013">
    <property type="protein sequence ID" value="GAA1391185.1"/>
    <property type="molecule type" value="Genomic_DNA"/>
</dbReference>
<gene>
    <name evidence="1" type="ORF">GCM10009613_33160</name>
</gene>
<evidence type="ECO:0000313" key="2">
    <source>
        <dbReference type="Proteomes" id="UP001501414"/>
    </source>
</evidence>
<name>A0ABN1XVD3_9PSEU</name>
<keyword evidence="2" id="KW-1185">Reference proteome</keyword>
<comment type="caution">
    <text evidence="1">The sequence shown here is derived from an EMBL/GenBank/DDBJ whole genome shotgun (WGS) entry which is preliminary data.</text>
</comment>
<proteinExistence type="predicted"/>
<protein>
    <submittedName>
        <fullName evidence="1">Uncharacterized protein</fullName>
    </submittedName>
</protein>
<organism evidence="1 2">
    <name type="scientific">Pseudonocardia kongjuensis</name>
    <dbReference type="NCBI Taxonomy" id="102227"/>
    <lineage>
        <taxon>Bacteria</taxon>
        <taxon>Bacillati</taxon>
        <taxon>Actinomycetota</taxon>
        <taxon>Actinomycetes</taxon>
        <taxon>Pseudonocardiales</taxon>
        <taxon>Pseudonocardiaceae</taxon>
        <taxon>Pseudonocardia</taxon>
    </lineage>
</organism>